<dbReference type="HOGENOM" id="CLU_079215_8_1_3"/>
<keyword evidence="1 11" id="KW-0813">Transport</keyword>
<dbReference type="GO" id="GO:0045259">
    <property type="term" value="C:proton-transporting ATP synthase complex"/>
    <property type="evidence" value="ECO:0007669"/>
    <property type="project" value="UniProtKB-KW"/>
</dbReference>
<feature type="transmembrane region" description="Helical" evidence="11">
    <location>
        <begin position="33"/>
        <end position="51"/>
    </location>
</feature>
<dbReference type="NCBIfam" id="NF005606">
    <property type="entry name" value="PRK07352.1"/>
    <property type="match status" value="1"/>
</dbReference>
<keyword evidence="13" id="KW-0175">Coiled coil</keyword>
<dbReference type="EMBL" id="CP001344">
    <property type="protein sequence ID" value="ACL43860.1"/>
    <property type="molecule type" value="Genomic_DNA"/>
</dbReference>
<protein>
    <recommendedName>
        <fullName evidence="11">ATP synthase subunit b</fullName>
    </recommendedName>
    <alternativeName>
        <fullName evidence="11">ATP synthase F(0) sector subunit b</fullName>
    </alternativeName>
    <alternativeName>
        <fullName evidence="11">ATPase subunit I</fullName>
    </alternativeName>
    <alternativeName>
        <fullName evidence="11">F-type ATPase subunit b</fullName>
        <shortName evidence="11">F-ATPase subunit b</shortName>
    </alternativeName>
</protein>
<organism evidence="14">
    <name type="scientific">Cyanothece sp. (strain PCC 7425 / ATCC 29141)</name>
    <dbReference type="NCBI Taxonomy" id="395961"/>
    <lineage>
        <taxon>Bacteria</taxon>
        <taxon>Bacillati</taxon>
        <taxon>Cyanobacteriota</taxon>
        <taxon>Cyanophyceae</taxon>
        <taxon>Gomontiellales</taxon>
        <taxon>Cyanothecaceae</taxon>
        <taxon>Cyanothece</taxon>
    </lineage>
</organism>
<proteinExistence type="inferred from homology"/>
<evidence type="ECO:0000256" key="1">
    <source>
        <dbReference type="ARBA" id="ARBA00022448"/>
    </source>
</evidence>
<comment type="subunit">
    <text evidence="11">F-type ATPases have 2 components, F(1) - the catalytic core - and F(0) - the membrane proton channel. F(1) has five subunits: alpha(3), beta(3), gamma(1), delta(1), epsilon(1). F(0) has four main subunits: a(1), b(1), b'(1) and c(10-14). The alpha and beta chains form an alternating ring which encloses part of the gamma chain. F(1) is attached to F(0) by a central stalk formed by the gamma and epsilon chains, while a peripheral stalk is formed by the delta, b and b' chains.</text>
</comment>
<dbReference type="STRING" id="395961.Cyan7425_1490"/>
<evidence type="ECO:0000256" key="8">
    <source>
        <dbReference type="ARBA" id="ARBA00023310"/>
    </source>
</evidence>
<sequence length="181" mass="20126">MGTFYWLATEAAELAVEEGGSFGFNFDILESNIINLAIVIALLIYFGRGFLGKTLGDRRNEIETRIQEAEQRKRQAAEQLANEQQKLAQAQQEAKRIREAAEASAQAAKAEILARADQEIARLRETAAQDTTATQERAIAQLRQQVVSLALKQVEGELQQRLGQEDSQRQLVDRSITLLGA</sequence>
<keyword evidence="4 11" id="KW-0375">Hydrogen ion transport</keyword>
<comment type="similarity">
    <text evidence="11 12">Belongs to the ATPase B chain family.</text>
</comment>
<evidence type="ECO:0000313" key="14">
    <source>
        <dbReference type="EMBL" id="ACL43860.1"/>
    </source>
</evidence>
<keyword evidence="5 11" id="KW-1133">Transmembrane helix</keyword>
<dbReference type="GO" id="GO:0046933">
    <property type="term" value="F:proton-transporting ATP synthase activity, rotational mechanism"/>
    <property type="evidence" value="ECO:0007669"/>
    <property type="project" value="UniProtKB-UniRule"/>
</dbReference>
<dbReference type="KEGG" id="cyn:Cyan7425_1490"/>
<dbReference type="PANTHER" id="PTHR34264">
    <property type="entry name" value="ATP SYNTHASE SUBUNIT B, CHLOROPLASTIC"/>
    <property type="match status" value="1"/>
</dbReference>
<dbReference type="AlphaFoldDB" id="B8HPJ9"/>
<dbReference type="GO" id="GO:0031676">
    <property type="term" value="C:plasma membrane-derived thylakoid membrane"/>
    <property type="evidence" value="ECO:0007669"/>
    <property type="project" value="UniProtKB-SubCell"/>
</dbReference>
<keyword evidence="3 11" id="KW-0812">Transmembrane</keyword>
<feature type="coiled-coil region" evidence="13">
    <location>
        <begin position="52"/>
        <end position="133"/>
    </location>
</feature>
<dbReference type="CDD" id="cd06503">
    <property type="entry name" value="ATP-synt_Fo_b"/>
    <property type="match status" value="1"/>
</dbReference>
<comment type="function">
    <text evidence="11">Component of the F(0) channel, it forms part of the peripheral stalk, linking F(1) to F(0).</text>
</comment>
<evidence type="ECO:0000256" key="10">
    <source>
        <dbReference type="ARBA" id="ARBA00037847"/>
    </source>
</evidence>
<evidence type="ECO:0000256" key="2">
    <source>
        <dbReference type="ARBA" id="ARBA00022547"/>
    </source>
</evidence>
<comment type="function">
    <text evidence="9 11">F(1)F(0) ATP synthase produces ATP from ADP in the presence of a proton or sodium gradient. F-type ATPases consist of two structural domains, F(1) containing the extramembraneous catalytic core and F(0) containing the membrane proton channel, linked together by a central stalk and a peripheral stalk. During catalysis, ATP synthesis in the catalytic domain of F(1) is coupled via a rotary mechanism of the central stalk subunits to proton translocation.</text>
</comment>
<evidence type="ECO:0000256" key="13">
    <source>
        <dbReference type="SAM" id="Coils"/>
    </source>
</evidence>
<evidence type="ECO:0000256" key="11">
    <source>
        <dbReference type="HAMAP-Rule" id="MF_01398"/>
    </source>
</evidence>
<gene>
    <name evidence="11" type="primary">atpF</name>
    <name evidence="14" type="ordered locus">Cyan7425_1490</name>
</gene>
<keyword evidence="7 11" id="KW-0472">Membrane</keyword>
<evidence type="ECO:0000256" key="12">
    <source>
        <dbReference type="RuleBase" id="RU003848"/>
    </source>
</evidence>
<accession>B8HPJ9</accession>
<evidence type="ECO:0000256" key="5">
    <source>
        <dbReference type="ARBA" id="ARBA00022989"/>
    </source>
</evidence>
<dbReference type="InterPro" id="IPR002146">
    <property type="entry name" value="ATP_synth_b/b'su_bac/chlpt"/>
</dbReference>
<dbReference type="HAMAP" id="MF_01398">
    <property type="entry name" value="ATP_synth_b_bprime"/>
    <property type="match status" value="1"/>
</dbReference>
<keyword evidence="8 11" id="KW-0066">ATP synthesis</keyword>
<dbReference type="GO" id="GO:0012505">
    <property type="term" value="C:endomembrane system"/>
    <property type="evidence" value="ECO:0007669"/>
    <property type="project" value="UniProtKB-SubCell"/>
</dbReference>
<dbReference type="OrthoDB" id="461217at2"/>
<keyword evidence="6 11" id="KW-0406">Ion transport</keyword>
<keyword evidence="11" id="KW-0793">Thylakoid</keyword>
<evidence type="ECO:0000256" key="3">
    <source>
        <dbReference type="ARBA" id="ARBA00022692"/>
    </source>
</evidence>
<reference evidence="14" key="1">
    <citation type="submission" date="2009-01" db="EMBL/GenBank/DDBJ databases">
        <title>Complete sequence of chromosome Cyanothece sp. PCC 7425.</title>
        <authorList>
            <consortium name="US DOE Joint Genome Institute"/>
            <person name="Lucas S."/>
            <person name="Copeland A."/>
            <person name="Lapidus A."/>
            <person name="Glavina del Rio T."/>
            <person name="Dalin E."/>
            <person name="Tice H."/>
            <person name="Bruce D."/>
            <person name="Goodwin L."/>
            <person name="Pitluck S."/>
            <person name="Sims D."/>
            <person name="Meineke L."/>
            <person name="Brettin T."/>
            <person name="Detter J.C."/>
            <person name="Han C."/>
            <person name="Larimer F."/>
            <person name="Land M."/>
            <person name="Hauser L."/>
            <person name="Kyrpides N."/>
            <person name="Ovchinnikova G."/>
            <person name="Liberton M."/>
            <person name="Stoeckel J."/>
            <person name="Banerjee A."/>
            <person name="Singh A."/>
            <person name="Page L."/>
            <person name="Sato H."/>
            <person name="Zhao L."/>
            <person name="Sherman L."/>
            <person name="Pakrasi H."/>
            <person name="Richardson P."/>
        </authorList>
    </citation>
    <scope>NUCLEOTIDE SEQUENCE</scope>
    <source>
        <strain evidence="14">PCC 7425</strain>
    </source>
</reference>
<keyword evidence="2 11" id="KW-0138">CF(0)</keyword>
<dbReference type="Pfam" id="PF00430">
    <property type="entry name" value="ATP-synt_B"/>
    <property type="match status" value="1"/>
</dbReference>
<evidence type="ECO:0000256" key="4">
    <source>
        <dbReference type="ARBA" id="ARBA00022781"/>
    </source>
</evidence>
<evidence type="ECO:0000256" key="6">
    <source>
        <dbReference type="ARBA" id="ARBA00023065"/>
    </source>
</evidence>
<evidence type="ECO:0000256" key="9">
    <source>
        <dbReference type="ARBA" id="ARBA00025198"/>
    </source>
</evidence>
<dbReference type="eggNOG" id="COG0711">
    <property type="taxonomic scope" value="Bacteria"/>
</dbReference>
<dbReference type="PANTHER" id="PTHR34264:SF3">
    <property type="entry name" value="ATP SYNTHASE SUBUNIT B, CHLOROPLASTIC"/>
    <property type="match status" value="1"/>
</dbReference>
<name>B8HPJ9_CYAP4</name>
<comment type="subcellular location">
    <subcellularLocation>
        <location evidence="11">Cellular thylakoid membrane</location>
        <topology evidence="11">Single-pass membrane protein</topology>
    </subcellularLocation>
    <subcellularLocation>
        <location evidence="10">Endomembrane system</location>
        <topology evidence="10">Single-pass membrane protein</topology>
    </subcellularLocation>
</comment>
<evidence type="ECO:0000256" key="7">
    <source>
        <dbReference type="ARBA" id="ARBA00023136"/>
    </source>
</evidence>